<gene>
    <name evidence="1" type="ORF">UFOPK3610_01513</name>
</gene>
<reference evidence="1" key="1">
    <citation type="submission" date="2020-05" db="EMBL/GenBank/DDBJ databases">
        <authorList>
            <person name="Chiriac C."/>
            <person name="Salcher M."/>
            <person name="Ghai R."/>
            <person name="Kavagutti S V."/>
        </authorList>
    </citation>
    <scope>NUCLEOTIDE SEQUENCE</scope>
</reference>
<dbReference type="InterPro" id="IPR006311">
    <property type="entry name" value="TAT_signal"/>
</dbReference>
<dbReference type="EMBL" id="CAFBMR010000075">
    <property type="protein sequence ID" value="CAB4922850.1"/>
    <property type="molecule type" value="Genomic_DNA"/>
</dbReference>
<accession>A0A6J7HY48</accession>
<name>A0A6J7HY48_9ZZZZ</name>
<sequence>MSEEQKVARRAFLVTAAVGAGAVGAMSLAGPASAASDQASPAPTAKATAASMPTRLVGSDWRWVKLESGHGRTTGDVRADDGTTGTFRSTPLDAGAHLHVISFTDGTLIAIGSGLTQGAYAVVGGTGRYAGVTGAYTATQSPLGRYGEGTSEFTLALRSA</sequence>
<dbReference type="AlphaFoldDB" id="A0A6J7HY48"/>
<organism evidence="1">
    <name type="scientific">freshwater metagenome</name>
    <dbReference type="NCBI Taxonomy" id="449393"/>
    <lineage>
        <taxon>unclassified sequences</taxon>
        <taxon>metagenomes</taxon>
        <taxon>ecological metagenomes</taxon>
    </lineage>
</organism>
<dbReference type="PROSITE" id="PS51318">
    <property type="entry name" value="TAT"/>
    <property type="match status" value="1"/>
</dbReference>
<protein>
    <submittedName>
        <fullName evidence="1">Unannotated protein</fullName>
    </submittedName>
</protein>
<proteinExistence type="predicted"/>
<evidence type="ECO:0000313" key="1">
    <source>
        <dbReference type="EMBL" id="CAB4922850.1"/>
    </source>
</evidence>